<dbReference type="InterPro" id="IPR004045">
    <property type="entry name" value="Glutathione_S-Trfase_N"/>
</dbReference>
<evidence type="ECO:0000259" key="7">
    <source>
        <dbReference type="PROSITE" id="PS50405"/>
    </source>
</evidence>
<evidence type="ECO:0000256" key="3">
    <source>
        <dbReference type="ARBA" id="ARBA00038317"/>
    </source>
</evidence>
<dbReference type="WBParaSite" id="MBELARI_LOCUS16153.1">
    <property type="protein sequence ID" value="MBELARI_LOCUS16153.1"/>
    <property type="gene ID" value="MBELARI_LOCUS16153"/>
</dbReference>
<reference evidence="9" key="1">
    <citation type="submission" date="2024-02" db="UniProtKB">
        <authorList>
            <consortium name="WormBaseParasite"/>
        </authorList>
    </citation>
    <scope>IDENTIFICATION</scope>
</reference>
<dbReference type="InterPro" id="IPR036249">
    <property type="entry name" value="Thioredoxin-like_sf"/>
</dbReference>
<proteinExistence type="inferred from homology"/>
<dbReference type="InterPro" id="IPR050213">
    <property type="entry name" value="GST_superfamily"/>
</dbReference>
<feature type="domain" description="GST C-terminal" evidence="7">
    <location>
        <begin position="89"/>
        <end position="214"/>
    </location>
</feature>
<feature type="domain" description="GST N-terminal" evidence="6">
    <location>
        <begin position="2"/>
        <end position="84"/>
    </location>
</feature>
<dbReference type="SFLD" id="SFLDG00363">
    <property type="entry name" value="AMPS_(cytGST):_Alpha-__Mu-__Pi"/>
    <property type="match status" value="1"/>
</dbReference>
<evidence type="ECO:0000313" key="8">
    <source>
        <dbReference type="Proteomes" id="UP000887575"/>
    </source>
</evidence>
<dbReference type="SUPFAM" id="SSF52833">
    <property type="entry name" value="Thioredoxin-like"/>
    <property type="match status" value="1"/>
</dbReference>
<accession>A0AAF3EPZ2</accession>
<dbReference type="GO" id="GO:0006749">
    <property type="term" value="P:glutathione metabolic process"/>
    <property type="evidence" value="ECO:0007669"/>
    <property type="project" value="TreeGrafter"/>
</dbReference>
<name>A0AAF3EPZ2_9BILA</name>
<dbReference type="InterPro" id="IPR040079">
    <property type="entry name" value="Glutathione_S-Trfase"/>
</dbReference>
<evidence type="ECO:0000259" key="6">
    <source>
        <dbReference type="PROSITE" id="PS50404"/>
    </source>
</evidence>
<dbReference type="GO" id="GO:0005737">
    <property type="term" value="C:cytoplasm"/>
    <property type="evidence" value="ECO:0007669"/>
    <property type="project" value="UniProtKB-ARBA"/>
</dbReference>
<dbReference type="InterPro" id="IPR036282">
    <property type="entry name" value="Glutathione-S-Trfase_C_sf"/>
</dbReference>
<evidence type="ECO:0000256" key="4">
    <source>
        <dbReference type="ARBA" id="ARBA00047960"/>
    </source>
</evidence>
<keyword evidence="2" id="KW-0808">Transferase</keyword>
<evidence type="ECO:0000256" key="5">
    <source>
        <dbReference type="ARBA" id="ARBA00078118"/>
    </source>
</evidence>
<comment type="catalytic activity">
    <reaction evidence="4">
        <text>RX + glutathione = an S-substituted glutathione + a halide anion + H(+)</text>
        <dbReference type="Rhea" id="RHEA:16437"/>
        <dbReference type="ChEBI" id="CHEBI:15378"/>
        <dbReference type="ChEBI" id="CHEBI:16042"/>
        <dbReference type="ChEBI" id="CHEBI:17792"/>
        <dbReference type="ChEBI" id="CHEBI:57925"/>
        <dbReference type="ChEBI" id="CHEBI:90779"/>
        <dbReference type="EC" id="2.5.1.18"/>
    </reaction>
</comment>
<dbReference type="Gene3D" id="1.20.1050.10">
    <property type="match status" value="1"/>
</dbReference>
<dbReference type="EC" id="2.5.1.18" evidence="1"/>
<dbReference type="Proteomes" id="UP000887575">
    <property type="component" value="Unassembled WGS sequence"/>
</dbReference>
<dbReference type="SUPFAM" id="SSF47616">
    <property type="entry name" value="GST C-terminal domain-like"/>
    <property type="match status" value="1"/>
</dbReference>
<dbReference type="Pfam" id="PF02798">
    <property type="entry name" value="GST_N"/>
    <property type="match status" value="1"/>
</dbReference>
<dbReference type="PROSITE" id="PS50405">
    <property type="entry name" value="GST_CTER"/>
    <property type="match status" value="1"/>
</dbReference>
<protein>
    <recommendedName>
        <fullName evidence="1">glutathione transferase</fullName>
        <ecNumber evidence="1">2.5.1.18</ecNumber>
    </recommendedName>
    <alternativeName>
        <fullName evidence="5">GST class-sigma</fullName>
    </alternativeName>
</protein>
<dbReference type="InterPro" id="IPR010987">
    <property type="entry name" value="Glutathione-S-Trfase_C-like"/>
</dbReference>
<evidence type="ECO:0000256" key="1">
    <source>
        <dbReference type="ARBA" id="ARBA00012452"/>
    </source>
</evidence>
<dbReference type="Gene3D" id="3.40.30.10">
    <property type="entry name" value="Glutaredoxin"/>
    <property type="match status" value="1"/>
</dbReference>
<dbReference type="PANTHER" id="PTHR11571">
    <property type="entry name" value="GLUTATHIONE S-TRANSFERASE"/>
    <property type="match status" value="1"/>
</dbReference>
<dbReference type="SFLD" id="SFLDG01205">
    <property type="entry name" value="AMPS.1"/>
    <property type="match status" value="1"/>
</dbReference>
<sequence>MVHYKLHYFDLYGRAEPIRMMFHLAEQTFEDRRFSFAEWPEIKKNETPSLFLFGQGPILEVDDKKIAQSLAIYRFVANTFGFTGFAGNSLMDRAQMDMIVDYYTDYLTKIADWYVVKAGYKPGDEEELRKTLLDPNRKIFFENLQGFIEKEGTGYIVGDKVSYADLTLLNHIDIFTRNYDEYLHGYPVMQDYVSRLRNLPLLREYLAERPDRPR</sequence>
<organism evidence="8 9">
    <name type="scientific">Mesorhabditis belari</name>
    <dbReference type="NCBI Taxonomy" id="2138241"/>
    <lineage>
        <taxon>Eukaryota</taxon>
        <taxon>Metazoa</taxon>
        <taxon>Ecdysozoa</taxon>
        <taxon>Nematoda</taxon>
        <taxon>Chromadorea</taxon>
        <taxon>Rhabditida</taxon>
        <taxon>Rhabditina</taxon>
        <taxon>Rhabditomorpha</taxon>
        <taxon>Rhabditoidea</taxon>
        <taxon>Rhabditidae</taxon>
        <taxon>Mesorhabditinae</taxon>
        <taxon>Mesorhabditis</taxon>
    </lineage>
</organism>
<dbReference type="FunFam" id="1.20.1050.10:FF:000031">
    <property type="entry name" value="Glutathione S-Transferase"/>
    <property type="match status" value="1"/>
</dbReference>
<evidence type="ECO:0000313" key="9">
    <source>
        <dbReference type="WBParaSite" id="MBELARI_LOCUS16153.1"/>
    </source>
</evidence>
<dbReference type="FunFam" id="3.40.30.10:FF:000258">
    <property type="entry name" value="Glutathione S-transferase"/>
    <property type="match status" value="1"/>
</dbReference>
<dbReference type="AlphaFoldDB" id="A0AAF3EPZ2"/>
<dbReference type="SFLD" id="SFLDS00019">
    <property type="entry name" value="Glutathione_Transferase_(cytos"/>
    <property type="match status" value="1"/>
</dbReference>
<dbReference type="GO" id="GO:0004364">
    <property type="term" value="F:glutathione transferase activity"/>
    <property type="evidence" value="ECO:0007669"/>
    <property type="project" value="UniProtKB-EC"/>
</dbReference>
<evidence type="ECO:0000256" key="2">
    <source>
        <dbReference type="ARBA" id="ARBA00022679"/>
    </source>
</evidence>
<dbReference type="PROSITE" id="PS50404">
    <property type="entry name" value="GST_NTER"/>
    <property type="match status" value="1"/>
</dbReference>
<dbReference type="CDD" id="cd03192">
    <property type="entry name" value="GST_C_Sigma_like"/>
    <property type="match status" value="1"/>
</dbReference>
<dbReference type="PANTHER" id="PTHR11571:SF224">
    <property type="entry name" value="HEMATOPOIETIC PROSTAGLANDIN D SYNTHASE"/>
    <property type="match status" value="1"/>
</dbReference>
<dbReference type="Pfam" id="PF14497">
    <property type="entry name" value="GST_C_3"/>
    <property type="match status" value="1"/>
</dbReference>
<dbReference type="InterPro" id="IPR004046">
    <property type="entry name" value="GST_C"/>
</dbReference>
<comment type="similarity">
    <text evidence="3">Belongs to the GST superfamily. Sigma family.</text>
</comment>
<keyword evidence="8" id="KW-1185">Reference proteome</keyword>
<dbReference type="CDD" id="cd03039">
    <property type="entry name" value="GST_N_Sigma_like"/>
    <property type="match status" value="1"/>
</dbReference>